<comment type="caution">
    <text evidence="5">The sequence shown here is derived from an EMBL/GenBank/DDBJ whole genome shotgun (WGS) entry which is preliminary data.</text>
</comment>
<protein>
    <submittedName>
        <fullName evidence="5">Caspase domain-containing protein</fullName>
    </submittedName>
</protein>
<keyword evidence="3" id="KW-0788">Thiol protease</keyword>
<dbReference type="PANTHER" id="PTHR48104">
    <property type="entry name" value="METACASPASE-4"/>
    <property type="match status" value="1"/>
</dbReference>
<evidence type="ECO:0000313" key="5">
    <source>
        <dbReference type="EMBL" id="KAF9529623.1"/>
    </source>
</evidence>
<dbReference type="InterPro" id="IPR011600">
    <property type="entry name" value="Pept_C14_caspase"/>
</dbReference>
<dbReference type="GO" id="GO:0005737">
    <property type="term" value="C:cytoplasm"/>
    <property type="evidence" value="ECO:0007669"/>
    <property type="project" value="TreeGrafter"/>
</dbReference>
<evidence type="ECO:0000313" key="6">
    <source>
        <dbReference type="Proteomes" id="UP000807306"/>
    </source>
</evidence>
<keyword evidence="2" id="KW-0053">Apoptosis</keyword>
<dbReference type="GO" id="GO:0006915">
    <property type="term" value="P:apoptotic process"/>
    <property type="evidence" value="ECO:0007669"/>
    <property type="project" value="UniProtKB-KW"/>
</dbReference>
<dbReference type="InterPro" id="IPR029030">
    <property type="entry name" value="Caspase-like_dom_sf"/>
</dbReference>
<evidence type="ECO:0000256" key="2">
    <source>
        <dbReference type="ARBA" id="ARBA00022703"/>
    </source>
</evidence>
<dbReference type="Proteomes" id="UP000807306">
    <property type="component" value="Unassembled WGS sequence"/>
</dbReference>
<evidence type="ECO:0000256" key="1">
    <source>
        <dbReference type="ARBA" id="ARBA00009005"/>
    </source>
</evidence>
<dbReference type="EMBL" id="MU157845">
    <property type="protein sequence ID" value="KAF9529623.1"/>
    <property type="molecule type" value="Genomic_DNA"/>
</dbReference>
<name>A0A9P6JR77_9AGAR</name>
<gene>
    <name evidence="5" type="ORF">CPB83DRAFT_260564</name>
</gene>
<dbReference type="InterPro" id="IPR050452">
    <property type="entry name" value="Metacaspase"/>
</dbReference>
<dbReference type="AlphaFoldDB" id="A0A9P6JR77"/>
<organism evidence="5 6">
    <name type="scientific">Crepidotus variabilis</name>
    <dbReference type="NCBI Taxonomy" id="179855"/>
    <lineage>
        <taxon>Eukaryota</taxon>
        <taxon>Fungi</taxon>
        <taxon>Dikarya</taxon>
        <taxon>Basidiomycota</taxon>
        <taxon>Agaricomycotina</taxon>
        <taxon>Agaricomycetes</taxon>
        <taxon>Agaricomycetidae</taxon>
        <taxon>Agaricales</taxon>
        <taxon>Agaricineae</taxon>
        <taxon>Crepidotaceae</taxon>
        <taxon>Crepidotus</taxon>
    </lineage>
</organism>
<reference evidence="5" key="1">
    <citation type="submission" date="2020-11" db="EMBL/GenBank/DDBJ databases">
        <authorList>
            <consortium name="DOE Joint Genome Institute"/>
            <person name="Ahrendt S."/>
            <person name="Riley R."/>
            <person name="Andreopoulos W."/>
            <person name="Labutti K."/>
            <person name="Pangilinan J."/>
            <person name="Ruiz-Duenas F.J."/>
            <person name="Barrasa J.M."/>
            <person name="Sanchez-Garcia M."/>
            <person name="Camarero S."/>
            <person name="Miyauchi S."/>
            <person name="Serrano A."/>
            <person name="Linde D."/>
            <person name="Babiker R."/>
            <person name="Drula E."/>
            <person name="Ayuso-Fernandez I."/>
            <person name="Pacheco R."/>
            <person name="Padilla G."/>
            <person name="Ferreira P."/>
            <person name="Barriuso J."/>
            <person name="Kellner H."/>
            <person name="Castanera R."/>
            <person name="Alfaro M."/>
            <person name="Ramirez L."/>
            <person name="Pisabarro A.G."/>
            <person name="Kuo A."/>
            <person name="Tritt A."/>
            <person name="Lipzen A."/>
            <person name="He G."/>
            <person name="Yan M."/>
            <person name="Ng V."/>
            <person name="Cullen D."/>
            <person name="Martin F."/>
            <person name="Rosso M.-N."/>
            <person name="Henrissat B."/>
            <person name="Hibbett D."/>
            <person name="Martinez A.T."/>
            <person name="Grigoriev I.V."/>
        </authorList>
    </citation>
    <scope>NUCLEOTIDE SEQUENCE</scope>
    <source>
        <strain evidence="5">CBS 506.95</strain>
    </source>
</reference>
<accession>A0A9P6JR77</accession>
<keyword evidence="3" id="KW-0378">Hydrolase</keyword>
<proteinExistence type="inferred from homology"/>
<dbReference type="PANTHER" id="PTHR48104:SF30">
    <property type="entry name" value="METACASPASE-1"/>
    <property type="match status" value="1"/>
</dbReference>
<dbReference type="GO" id="GO:0004197">
    <property type="term" value="F:cysteine-type endopeptidase activity"/>
    <property type="evidence" value="ECO:0007669"/>
    <property type="project" value="InterPro"/>
</dbReference>
<dbReference type="GO" id="GO:0006508">
    <property type="term" value="P:proteolysis"/>
    <property type="evidence" value="ECO:0007669"/>
    <property type="project" value="InterPro"/>
</dbReference>
<dbReference type="Pfam" id="PF00656">
    <property type="entry name" value="Peptidase_C14"/>
    <property type="match status" value="1"/>
</dbReference>
<keyword evidence="6" id="KW-1185">Reference proteome</keyword>
<evidence type="ECO:0000256" key="3">
    <source>
        <dbReference type="ARBA" id="ARBA00022807"/>
    </source>
</evidence>
<evidence type="ECO:0000259" key="4">
    <source>
        <dbReference type="Pfam" id="PF00656"/>
    </source>
</evidence>
<comment type="similarity">
    <text evidence="1">Belongs to the peptidase C14B family.</text>
</comment>
<feature type="domain" description="Peptidase C14 caspase" evidence="4">
    <location>
        <begin position="17"/>
        <end position="295"/>
    </location>
</feature>
<sequence length="701" mass="78005">MMSTSDPYAASTPKLSALIIGINRYKHKKIPHLHGAVNDAQAMKKYLMKELGVPQGRIIYLENQKATRAGIIDGFAELRNLPGLVPGSPILIYLAGHGTRVRVDDDIPEEMETDASVLHDNDKWAMIDVGLMDQMEAFVPYDCDGLWNGSIHPILDKTISCLVESVYNVVGNNIVIISDCCYSGSMTRGPDIESQYNVRRLDTPASYRYPMSIDSKLISKILPDGSIEASHSTHVLLAACGAGELAGEAEFDGEWHGYFTRALLTLFQSIPIGRLTPDDVPIRFAQGTIPKQSPQCVGDNCMRPFFRGGASVLMWYRVTRDVEGNFQVNGGLLHGISNEATFKIFRERSSSEYVGIAKVNTLVAFQSTIEPMDKWILPPNSGTIHPLERGFALLHNVGDFVQPRVFIEEETKTWPISRALENLSRLNQMHPVRGKSTESCFSLKEKSDGTITIANLDPRLSFPESPDILPIPIPSDADKLRDVLAHAAQFFFHLDNGISEARKLAQIQVEIVEVGDVEKTSTGFGRVTRRRDTSEDLLKEGRLFVTDRQESRQPLHGIKIKNSSDQDWFVSIFYFNGADHTISRLYGCSCATQYKVDPCIPRKSEQKLGFQSGSQDMKALKFQVSGGRHREFGAYKFIFTSVPVNFANISSTTSLPAVASRGFEEYELPAFEIDKAEWGTLCIPVVITRGKKDRVVCSNPR</sequence>
<dbReference type="Gene3D" id="3.40.50.1460">
    <property type="match status" value="1"/>
</dbReference>
<keyword evidence="3" id="KW-0645">Protease</keyword>
<dbReference type="OrthoDB" id="3223806at2759"/>
<dbReference type="SUPFAM" id="SSF52129">
    <property type="entry name" value="Caspase-like"/>
    <property type="match status" value="1"/>
</dbReference>